<feature type="domain" description="Transposase IS200-like" evidence="1">
    <location>
        <begin position="1"/>
        <end position="108"/>
    </location>
</feature>
<evidence type="ECO:0000313" key="2">
    <source>
        <dbReference type="EMBL" id="OGC57785.1"/>
    </source>
</evidence>
<dbReference type="Pfam" id="PF01797">
    <property type="entry name" value="Y1_Tnp"/>
    <property type="match status" value="1"/>
</dbReference>
<accession>A0A1F4VL21</accession>
<protein>
    <recommendedName>
        <fullName evidence="1">Transposase IS200-like domain-containing protein</fullName>
    </recommendedName>
</protein>
<evidence type="ECO:0000259" key="1">
    <source>
        <dbReference type="SMART" id="SM01321"/>
    </source>
</evidence>
<proteinExistence type="predicted"/>
<dbReference type="AlphaFoldDB" id="A0A1F4VL21"/>
<dbReference type="EMBL" id="MEVN01000005">
    <property type="protein sequence ID" value="OGC57785.1"/>
    <property type="molecule type" value="Genomic_DNA"/>
</dbReference>
<dbReference type="PANTHER" id="PTHR34322">
    <property type="entry name" value="TRANSPOSASE, Y1_TNP DOMAIN-CONTAINING"/>
    <property type="match status" value="1"/>
</dbReference>
<name>A0A1F4VL21_UNCKA</name>
<sequence length="197" mass="23691">MSRSIKGLNLFNNIKDYEMYLYKLSTLKIEGDFKLHCFCLMSTHTHLCIETGSKMRLSKIMHRLNTYFTVYSSYKYKIGGPLFRNRYESIVVDKYNYLLRLSRYIHLNPVKAGLVLLPEQYLWSSFTEYIEKNTNRNLVDVEDVLSYFGSENNYKEFVYDGMRNFDDMRGEIKARRYLGSKRFISNINRRLRLRKLR</sequence>
<organism evidence="2 3">
    <name type="scientific">candidate division WWE3 bacterium RIFCSPLOWO2_12_FULL_36_10</name>
    <dbReference type="NCBI Taxonomy" id="1802630"/>
    <lineage>
        <taxon>Bacteria</taxon>
        <taxon>Katanobacteria</taxon>
    </lineage>
</organism>
<dbReference type="InterPro" id="IPR002686">
    <property type="entry name" value="Transposase_17"/>
</dbReference>
<dbReference type="InterPro" id="IPR036515">
    <property type="entry name" value="Transposase_17_sf"/>
</dbReference>
<reference evidence="2 3" key="1">
    <citation type="journal article" date="2016" name="Nat. Commun.">
        <title>Thousands of microbial genomes shed light on interconnected biogeochemical processes in an aquifer system.</title>
        <authorList>
            <person name="Anantharaman K."/>
            <person name="Brown C.T."/>
            <person name="Hug L.A."/>
            <person name="Sharon I."/>
            <person name="Castelle C.J."/>
            <person name="Probst A.J."/>
            <person name="Thomas B.C."/>
            <person name="Singh A."/>
            <person name="Wilkins M.J."/>
            <person name="Karaoz U."/>
            <person name="Brodie E.L."/>
            <person name="Williams K.H."/>
            <person name="Hubbard S.S."/>
            <person name="Banfield J.F."/>
        </authorList>
    </citation>
    <scope>NUCLEOTIDE SEQUENCE [LARGE SCALE GENOMIC DNA]</scope>
</reference>
<dbReference type="SMART" id="SM01321">
    <property type="entry name" value="Y1_Tnp"/>
    <property type="match status" value="1"/>
</dbReference>
<dbReference type="SUPFAM" id="SSF143422">
    <property type="entry name" value="Transposase IS200-like"/>
    <property type="match status" value="1"/>
</dbReference>
<dbReference type="GO" id="GO:0004803">
    <property type="term" value="F:transposase activity"/>
    <property type="evidence" value="ECO:0007669"/>
    <property type="project" value="InterPro"/>
</dbReference>
<dbReference type="GO" id="GO:0006313">
    <property type="term" value="P:DNA transposition"/>
    <property type="evidence" value="ECO:0007669"/>
    <property type="project" value="InterPro"/>
</dbReference>
<dbReference type="STRING" id="1802630.A3H26_00685"/>
<dbReference type="GO" id="GO:0003677">
    <property type="term" value="F:DNA binding"/>
    <property type="evidence" value="ECO:0007669"/>
    <property type="project" value="InterPro"/>
</dbReference>
<dbReference type="Proteomes" id="UP000177763">
    <property type="component" value="Unassembled WGS sequence"/>
</dbReference>
<evidence type="ECO:0000313" key="3">
    <source>
        <dbReference type="Proteomes" id="UP000177763"/>
    </source>
</evidence>
<dbReference type="Gene3D" id="3.30.70.1290">
    <property type="entry name" value="Transposase IS200-like"/>
    <property type="match status" value="1"/>
</dbReference>
<dbReference type="PANTHER" id="PTHR34322:SF2">
    <property type="entry name" value="TRANSPOSASE IS200-LIKE DOMAIN-CONTAINING PROTEIN"/>
    <property type="match status" value="1"/>
</dbReference>
<comment type="caution">
    <text evidence="2">The sequence shown here is derived from an EMBL/GenBank/DDBJ whole genome shotgun (WGS) entry which is preliminary data.</text>
</comment>
<gene>
    <name evidence="2" type="ORF">A3H26_00685</name>
</gene>